<dbReference type="Proteomes" id="UP001565369">
    <property type="component" value="Unassembled WGS sequence"/>
</dbReference>
<gene>
    <name evidence="1" type="ORF">ABIG07_004637</name>
</gene>
<accession>A0ABV4FXY6</accession>
<sequence>MSEDAANGRRPVMRVMAAPKEDRAPAQVLNTCHGVLRPDIRRMQLTDIHDQAIQARMALIVGARTFDRLFAGVRFDKVDGDIPFVYAKDEDTAAKIEDEFALHISIIASKMLEREINIVMVFPRQLVS</sequence>
<dbReference type="RefSeq" id="WP_244429237.1">
    <property type="nucleotide sequence ID" value="NZ_AP021854.1"/>
</dbReference>
<proteinExistence type="predicted"/>
<evidence type="ECO:0000313" key="1">
    <source>
        <dbReference type="EMBL" id="MEY9455689.1"/>
    </source>
</evidence>
<organism evidence="1 2">
    <name type="scientific">Bradyrhizobium ottawaense</name>
    <dbReference type="NCBI Taxonomy" id="931866"/>
    <lineage>
        <taxon>Bacteria</taxon>
        <taxon>Pseudomonadati</taxon>
        <taxon>Pseudomonadota</taxon>
        <taxon>Alphaproteobacteria</taxon>
        <taxon>Hyphomicrobiales</taxon>
        <taxon>Nitrobacteraceae</taxon>
        <taxon>Bradyrhizobium</taxon>
    </lineage>
</organism>
<comment type="caution">
    <text evidence="1">The sequence shown here is derived from an EMBL/GenBank/DDBJ whole genome shotgun (WGS) entry which is preliminary data.</text>
</comment>
<dbReference type="EMBL" id="JBGBZJ010000003">
    <property type="protein sequence ID" value="MEY9455689.1"/>
    <property type="molecule type" value="Genomic_DNA"/>
</dbReference>
<protein>
    <submittedName>
        <fullName evidence="1">Uncharacterized protein</fullName>
    </submittedName>
</protein>
<name>A0ABV4FXY6_9BRAD</name>
<evidence type="ECO:0000313" key="2">
    <source>
        <dbReference type="Proteomes" id="UP001565369"/>
    </source>
</evidence>
<keyword evidence="2" id="KW-1185">Reference proteome</keyword>
<reference evidence="1 2" key="1">
    <citation type="submission" date="2024-07" db="EMBL/GenBank/DDBJ databases">
        <title>Genomic Encyclopedia of Type Strains, Phase V (KMG-V): Genome sequencing to study the core and pangenomes of soil and plant-associated prokaryotes.</title>
        <authorList>
            <person name="Whitman W."/>
        </authorList>
    </citation>
    <scope>NUCLEOTIDE SEQUENCE [LARGE SCALE GENOMIC DNA]</scope>
    <source>
        <strain evidence="1 2">USDA 152</strain>
    </source>
</reference>